<dbReference type="InterPro" id="IPR036291">
    <property type="entry name" value="NAD(P)-bd_dom_sf"/>
</dbReference>
<evidence type="ECO:0000313" key="1">
    <source>
        <dbReference type="EMBL" id="RYO79785.1"/>
    </source>
</evidence>
<organism evidence="1 2">
    <name type="scientific">Monosporascus cannonballus</name>
    <dbReference type="NCBI Taxonomy" id="155416"/>
    <lineage>
        <taxon>Eukaryota</taxon>
        <taxon>Fungi</taxon>
        <taxon>Dikarya</taxon>
        <taxon>Ascomycota</taxon>
        <taxon>Pezizomycotina</taxon>
        <taxon>Sordariomycetes</taxon>
        <taxon>Xylariomycetidae</taxon>
        <taxon>Xylariales</taxon>
        <taxon>Xylariales incertae sedis</taxon>
        <taxon>Monosporascus</taxon>
    </lineage>
</organism>
<accession>A0ABY0GYE6</accession>
<dbReference type="PANTHER" id="PTHR45458:SF3">
    <property type="entry name" value="CHAIN DEHYDROGENASE (ATSC), PUTATIVE-RELATED"/>
    <property type="match status" value="1"/>
</dbReference>
<evidence type="ECO:0008006" key="3">
    <source>
        <dbReference type="Google" id="ProtNLM"/>
    </source>
</evidence>
<keyword evidence="2" id="KW-1185">Reference proteome</keyword>
<dbReference type="InterPro" id="IPR052184">
    <property type="entry name" value="SDR_enzymes"/>
</dbReference>
<comment type="caution">
    <text evidence="1">The sequence shown here is derived from an EMBL/GenBank/DDBJ whole genome shotgun (WGS) entry which is preliminary data.</text>
</comment>
<dbReference type="EMBL" id="QJNS01000313">
    <property type="protein sequence ID" value="RYO79785.1"/>
    <property type="molecule type" value="Genomic_DNA"/>
</dbReference>
<protein>
    <recommendedName>
        <fullName evidence="3">NAD(P)-binding protein</fullName>
    </recommendedName>
</protein>
<reference evidence="1 2" key="1">
    <citation type="submission" date="2018-06" db="EMBL/GenBank/DDBJ databases">
        <title>Complete Genomes of Monosporascus.</title>
        <authorList>
            <person name="Robinson A.J."/>
            <person name="Natvig D.O."/>
        </authorList>
    </citation>
    <scope>NUCLEOTIDE SEQUENCE [LARGE SCALE GENOMIC DNA]</scope>
    <source>
        <strain evidence="1 2">CBS 609.92</strain>
    </source>
</reference>
<evidence type="ECO:0000313" key="2">
    <source>
        <dbReference type="Proteomes" id="UP000294003"/>
    </source>
</evidence>
<proteinExistence type="predicted"/>
<dbReference type="Gene3D" id="3.40.50.720">
    <property type="entry name" value="NAD(P)-binding Rossmann-like Domain"/>
    <property type="match status" value="1"/>
</dbReference>
<dbReference type="InterPro" id="IPR002347">
    <property type="entry name" value="SDR_fam"/>
</dbReference>
<dbReference type="Proteomes" id="UP000294003">
    <property type="component" value="Unassembled WGS sequence"/>
</dbReference>
<dbReference type="Pfam" id="PF00106">
    <property type="entry name" value="adh_short"/>
    <property type="match status" value="1"/>
</dbReference>
<dbReference type="PANTHER" id="PTHR45458">
    <property type="entry name" value="SHORT-CHAIN DEHYDROGENASE/REDUCTASE SDR"/>
    <property type="match status" value="1"/>
</dbReference>
<gene>
    <name evidence="1" type="ORF">DL762_007984</name>
</gene>
<name>A0ABY0GYE6_9PEZI</name>
<sequence length="253" mass="28219">MPSYVITGAFRGLGFEMLRQISSNPDNTFIALVRDKPATEKKISEELGGRKLPLTPPLAPVAGLDYLIAKGAYLRLWDAYYPIGVLGQNPTKLEDEALKLFKTNIIGNIHLYNYFMPLILKGQAKKVVAITSGLSDMEVVRKFDLELTPLYAITKARLNMLAAKFSAQYKKDGVLFLSIFPGMVEVGHYKDATPEQMEAIKGMARFLQYVPHFKGPATPEEAVKDVISVWERASIERGDAGNFVSHHGNKEWL</sequence>
<dbReference type="SUPFAM" id="SSF51735">
    <property type="entry name" value="NAD(P)-binding Rossmann-fold domains"/>
    <property type="match status" value="1"/>
</dbReference>